<feature type="region of interest" description="Disordered" evidence="1">
    <location>
        <begin position="72"/>
        <end position="92"/>
    </location>
</feature>
<dbReference type="AlphaFoldDB" id="A0A4Y2KAH5"/>
<feature type="compositionally biased region" description="Polar residues" evidence="1">
    <location>
        <begin position="74"/>
        <end position="83"/>
    </location>
</feature>
<reference evidence="2 3" key="1">
    <citation type="journal article" date="2019" name="Sci. Rep.">
        <title>Orb-weaving spider Araneus ventricosus genome elucidates the spidroin gene catalogue.</title>
        <authorList>
            <person name="Kono N."/>
            <person name="Nakamura H."/>
            <person name="Ohtoshi R."/>
            <person name="Moran D.A.P."/>
            <person name="Shinohara A."/>
            <person name="Yoshida Y."/>
            <person name="Fujiwara M."/>
            <person name="Mori M."/>
            <person name="Tomita M."/>
            <person name="Arakawa K."/>
        </authorList>
    </citation>
    <scope>NUCLEOTIDE SEQUENCE [LARGE SCALE GENOMIC DNA]</scope>
</reference>
<sequence length="92" mass="10411">IRRLFGDGPRNFKLLLDDEDDTRDGALSPGFRGRDGLVVQYFIGTENFELKIVHLVNTNSWDLHAIPCHEEASSQKVSVQDGEQNPRCLGER</sequence>
<evidence type="ECO:0000256" key="1">
    <source>
        <dbReference type="SAM" id="MobiDB-lite"/>
    </source>
</evidence>
<dbReference type="EMBL" id="BGPR01004374">
    <property type="protein sequence ID" value="GBM98959.1"/>
    <property type="molecule type" value="Genomic_DNA"/>
</dbReference>
<evidence type="ECO:0000313" key="3">
    <source>
        <dbReference type="Proteomes" id="UP000499080"/>
    </source>
</evidence>
<protein>
    <submittedName>
        <fullName evidence="2">Uncharacterized protein</fullName>
    </submittedName>
</protein>
<dbReference type="Proteomes" id="UP000499080">
    <property type="component" value="Unassembled WGS sequence"/>
</dbReference>
<accession>A0A4Y2KAH5</accession>
<organism evidence="2 3">
    <name type="scientific">Araneus ventricosus</name>
    <name type="common">Orbweaver spider</name>
    <name type="synonym">Epeira ventricosa</name>
    <dbReference type="NCBI Taxonomy" id="182803"/>
    <lineage>
        <taxon>Eukaryota</taxon>
        <taxon>Metazoa</taxon>
        <taxon>Ecdysozoa</taxon>
        <taxon>Arthropoda</taxon>
        <taxon>Chelicerata</taxon>
        <taxon>Arachnida</taxon>
        <taxon>Araneae</taxon>
        <taxon>Araneomorphae</taxon>
        <taxon>Entelegynae</taxon>
        <taxon>Araneoidea</taxon>
        <taxon>Araneidae</taxon>
        <taxon>Araneus</taxon>
    </lineage>
</organism>
<gene>
    <name evidence="2" type="ORF">AVEN_149781-2_1</name>
</gene>
<name>A0A4Y2KAH5_ARAVE</name>
<keyword evidence="3" id="KW-1185">Reference proteome</keyword>
<comment type="caution">
    <text evidence="2">The sequence shown here is derived from an EMBL/GenBank/DDBJ whole genome shotgun (WGS) entry which is preliminary data.</text>
</comment>
<proteinExistence type="predicted"/>
<feature type="non-terminal residue" evidence="2">
    <location>
        <position position="1"/>
    </location>
</feature>
<evidence type="ECO:0000313" key="2">
    <source>
        <dbReference type="EMBL" id="GBM98959.1"/>
    </source>
</evidence>